<feature type="transmembrane region" description="Helical" evidence="7">
    <location>
        <begin position="718"/>
        <end position="737"/>
    </location>
</feature>
<dbReference type="PANTHER" id="PTHR43394">
    <property type="entry name" value="ATP-DEPENDENT PERMEASE MDL1, MITOCHONDRIAL"/>
    <property type="match status" value="1"/>
</dbReference>
<dbReference type="PROSITE" id="PS50893">
    <property type="entry name" value="ABC_TRANSPORTER_2"/>
    <property type="match status" value="2"/>
</dbReference>
<feature type="transmembrane region" description="Helical" evidence="7">
    <location>
        <begin position="66"/>
        <end position="90"/>
    </location>
</feature>
<sequence length="1281" mass="138333">MADETQQQSGRISQLFATMWQRPVVAFLAFASAVVTVAIETIIPLFTRDAVDVATGQKTSALATDLLPSLRPITAIIVLLLACAAVRFFFQGGRRLAAGFLAHDTQHRMRVAVLDTLQQLDGRKQDSIRTGQVVSRTISDLTMVQALLAMFPMAFGNVAKLIFTLIVMMFISPLLTVVALVSVPILVWITAHSRSAVFAATWSAQQKAADLAEHVEETVTGVRVVKAFAGEERETDELERRGKELYAHRMRNAFVSARYMPALEQVPQIALIFNVVLGGFMAMTGSITIGTFVAFTTYLSALTMLTRSLANMVLRLSMGLASIDRIYEVIDLAPEMSEPEEPAEIPQGPLGIRATDVEFSNPDNDVLNGFSLDVRPGETVALVGPPGAGKTMFVQLASKFYEPKNGSLSLTFADSDHVSAGRTDALTTLPYDSIHSRDLREKLTTVFDDPFLYSATIRQNIAMGGDYSDEEIEAAARAAQAHDFIMKLDDGYDEVVGERGLTLSGGQRQRVALARALLSHPSILLLDDATSAIDASTEEDIYSALEKMGDVTIIAVAHRTSTIQLADRVALVEGGRVTAIGTPEEMARHPRYAELMDQGFAEIEAPADNPLCVDCDDSDMPTMEDLWPESSPASEGADGGFSSRTAGALSGMNAMRRGGGMRMGAGGGMAALAPPSKKLLDDVAALPPAKEDPKVDSAAARREQDGFRLVPLFASARWLIIAVIALLLVSVAADLVFPHLVRVAIDDGIVGNNATRLYAVADAGLVIIAIAWVAGYLRQILTARTGERLLYTLRLRSYAHLQRLSMDFFERTLSGKIMTRMTTDIDALSSFLQTGLAQGIVAIATLFGIIGMLVATDPSLSLVMVVVIPIIVIATLVFRAVSSRLYGVARSQISEVNAEFQESINGLRTAQVHRMEDYTLNSFTAASRQYRQTRIKAQFAVATYFPGIGFIYEATQAAVLFFGAQAVLSGRLTAGVLVAFLMYMGLLFGPIQELSMLFDGYQQAKVSFGRIHELLTTKPTVRDTGTLSVEEVSQASHGAIELHDVDFGYSETSHLVAEALSVRIAPGTTVAVVGSTGAGKSTLVKLLVRFYDPVAGTVTAGGTDIQDFPLRVWRKHIGFVPQEAHLFSGTIAENIAYGKPDATREEITDTARRVGALTAIAAIPGGFTHHIGERGLGLSSGQRQLIALARAEMLRPQIMLLDEATATLDPATEAAFLEASDRVTRGRTSIVVAHRLATAEHADRILVVDNGVIVEDGTHEELLRHGGEYARMWKAQTHITV</sequence>
<dbReference type="SMART" id="SM00382">
    <property type="entry name" value="AAA"/>
    <property type="match status" value="2"/>
</dbReference>
<feature type="domain" description="ABC transporter" evidence="8">
    <location>
        <begin position="352"/>
        <end position="599"/>
    </location>
</feature>
<feature type="transmembrane region" description="Helical" evidence="7">
    <location>
        <begin position="289"/>
        <end position="310"/>
    </location>
</feature>
<keyword evidence="5 7" id="KW-1133">Transmembrane helix</keyword>
<keyword evidence="4 10" id="KW-0067">ATP-binding</keyword>
<evidence type="ECO:0000259" key="8">
    <source>
        <dbReference type="PROSITE" id="PS50893"/>
    </source>
</evidence>
<keyword evidence="6 7" id="KW-0472">Membrane</keyword>
<keyword evidence="2 7" id="KW-0812">Transmembrane</keyword>
<dbReference type="EMBL" id="ACHF01000067">
    <property type="protein sequence ID" value="EEI62724.1"/>
    <property type="molecule type" value="Genomic_DNA"/>
</dbReference>
<dbReference type="InterPro" id="IPR039421">
    <property type="entry name" value="Type_1_exporter"/>
</dbReference>
<evidence type="ECO:0000256" key="4">
    <source>
        <dbReference type="ARBA" id="ARBA00022840"/>
    </source>
</evidence>
<dbReference type="Gene3D" id="3.40.50.300">
    <property type="entry name" value="P-loop containing nucleotide triphosphate hydrolases"/>
    <property type="match status" value="2"/>
</dbReference>
<protein>
    <submittedName>
        <fullName evidence="10">ABC transporter, ATP-binding protein</fullName>
    </submittedName>
</protein>
<dbReference type="InterPro" id="IPR027417">
    <property type="entry name" value="P-loop_NTPase"/>
</dbReference>
<feature type="domain" description="ABC transporter" evidence="8">
    <location>
        <begin position="1040"/>
        <end position="1275"/>
    </location>
</feature>
<evidence type="ECO:0000256" key="5">
    <source>
        <dbReference type="ARBA" id="ARBA00022989"/>
    </source>
</evidence>
<evidence type="ECO:0000313" key="10">
    <source>
        <dbReference type="EMBL" id="EEI62724.1"/>
    </source>
</evidence>
<dbReference type="Pfam" id="PF00005">
    <property type="entry name" value="ABC_tran"/>
    <property type="match status" value="2"/>
</dbReference>
<feature type="transmembrane region" description="Helical" evidence="7">
    <location>
        <begin position="161"/>
        <end position="189"/>
    </location>
</feature>
<dbReference type="InterPro" id="IPR011527">
    <property type="entry name" value="ABC1_TM_dom"/>
</dbReference>
<dbReference type="SUPFAM" id="SSF52540">
    <property type="entry name" value="P-loop containing nucleoside triphosphate hydrolases"/>
    <property type="match status" value="2"/>
</dbReference>
<dbReference type="PANTHER" id="PTHR43394:SF1">
    <property type="entry name" value="ATP-BINDING CASSETTE SUB-FAMILY B MEMBER 10, MITOCHONDRIAL"/>
    <property type="match status" value="1"/>
</dbReference>
<dbReference type="InterPro" id="IPR036640">
    <property type="entry name" value="ABC1_TM_sf"/>
</dbReference>
<accession>A0ABP2DU48</accession>
<dbReference type="Pfam" id="PF00664">
    <property type="entry name" value="ABC_membrane"/>
    <property type="match status" value="2"/>
</dbReference>
<dbReference type="SUPFAM" id="SSF90123">
    <property type="entry name" value="ABC transporter transmembrane region"/>
    <property type="match status" value="2"/>
</dbReference>
<evidence type="ECO:0000256" key="1">
    <source>
        <dbReference type="ARBA" id="ARBA00004651"/>
    </source>
</evidence>
<evidence type="ECO:0000259" key="9">
    <source>
        <dbReference type="PROSITE" id="PS50929"/>
    </source>
</evidence>
<keyword evidence="3" id="KW-0547">Nucleotide-binding</keyword>
<feature type="transmembrane region" description="Helical" evidence="7">
    <location>
        <begin position="860"/>
        <end position="881"/>
    </location>
</feature>
<reference evidence="10 11" key="1">
    <citation type="submission" date="2009-01" db="EMBL/GenBank/DDBJ databases">
        <authorList>
            <person name="Qin X."/>
            <person name="Bachman B."/>
            <person name="Battles P."/>
            <person name="Bell A."/>
            <person name="Bess C."/>
            <person name="Bickham C."/>
            <person name="Chaboub L."/>
            <person name="Chen D."/>
            <person name="Coyle M."/>
            <person name="Deiros D.R."/>
            <person name="Dinh H."/>
            <person name="Forbes L."/>
            <person name="Fowler G."/>
            <person name="Francisco L."/>
            <person name="Fu Q."/>
            <person name="Gubbala S."/>
            <person name="Hale W."/>
            <person name="Han Y."/>
            <person name="Hemphill L."/>
            <person name="Highlander S.K."/>
            <person name="Hirani K."/>
            <person name="Hogues M."/>
            <person name="Jackson L."/>
            <person name="Jakkamsetti A."/>
            <person name="Javaid M."/>
            <person name="Jiang H."/>
            <person name="Korchina V."/>
            <person name="Kovar C."/>
            <person name="Lara F."/>
            <person name="Lee S."/>
            <person name="Mata R."/>
            <person name="Mathew T."/>
            <person name="Moen C."/>
            <person name="Morales K."/>
            <person name="Munidasa M."/>
            <person name="Nazareth L."/>
            <person name="Ngo R."/>
            <person name="Nguyen L."/>
            <person name="Okwuonu G."/>
            <person name="Ongeri F."/>
            <person name="Patil S."/>
            <person name="Petrosino J."/>
            <person name="Pham C."/>
            <person name="Pham P."/>
            <person name="Pu L.-L."/>
            <person name="Puazo M."/>
            <person name="Raj R."/>
            <person name="Reid J."/>
            <person name="Rouhana J."/>
            <person name="Saada N."/>
            <person name="Shang Y."/>
            <person name="Simmons D."/>
            <person name="Thornton R."/>
            <person name="Warren J."/>
            <person name="Weissenberger G."/>
            <person name="Zhang J."/>
            <person name="Zhang L."/>
            <person name="Zhou C."/>
            <person name="Zhu D."/>
            <person name="Muzny D."/>
            <person name="Worley K."/>
            <person name="Gibbs R."/>
        </authorList>
    </citation>
    <scope>NUCLEOTIDE SEQUENCE [LARGE SCALE GENOMIC DNA]</scope>
    <source>
        <strain evidence="10 11">ATCC 51866</strain>
    </source>
</reference>
<dbReference type="GO" id="GO:0005524">
    <property type="term" value="F:ATP binding"/>
    <property type="evidence" value="ECO:0007669"/>
    <property type="project" value="UniProtKB-KW"/>
</dbReference>
<gene>
    <name evidence="10" type="ORF">HMPREF0293_1873</name>
</gene>
<feature type="transmembrane region" description="Helical" evidence="7">
    <location>
        <begin position="133"/>
        <end position="155"/>
    </location>
</feature>
<evidence type="ECO:0000313" key="11">
    <source>
        <dbReference type="Proteomes" id="UP000006237"/>
    </source>
</evidence>
<feature type="transmembrane region" description="Helical" evidence="7">
    <location>
        <begin position="757"/>
        <end position="777"/>
    </location>
</feature>
<evidence type="ECO:0000256" key="7">
    <source>
        <dbReference type="SAM" id="Phobius"/>
    </source>
</evidence>
<evidence type="ECO:0000256" key="2">
    <source>
        <dbReference type="ARBA" id="ARBA00022692"/>
    </source>
</evidence>
<dbReference type="PROSITE" id="PS50929">
    <property type="entry name" value="ABC_TM1F"/>
    <property type="match status" value="2"/>
</dbReference>
<feature type="transmembrane region" description="Helical" evidence="7">
    <location>
        <begin position="968"/>
        <end position="988"/>
    </location>
</feature>
<dbReference type="CDD" id="cd18546">
    <property type="entry name" value="ABC_6TM_Rv0194_D2_like"/>
    <property type="match status" value="1"/>
</dbReference>
<dbReference type="Gene3D" id="1.20.1560.10">
    <property type="entry name" value="ABC transporter type 1, transmembrane domain"/>
    <property type="match status" value="2"/>
</dbReference>
<feature type="domain" description="ABC transmembrane type-1" evidence="9">
    <location>
        <begin position="27"/>
        <end position="318"/>
    </location>
</feature>
<comment type="caution">
    <text evidence="10">The sequence shown here is derived from an EMBL/GenBank/DDBJ whole genome shotgun (WGS) entry which is preliminary data.</text>
</comment>
<dbReference type="Proteomes" id="UP000006237">
    <property type="component" value="Unassembled WGS sequence"/>
</dbReference>
<dbReference type="InterPro" id="IPR003593">
    <property type="entry name" value="AAA+_ATPase"/>
</dbReference>
<dbReference type="CDD" id="cd18543">
    <property type="entry name" value="ABC_6TM_Rv0194_D1_like"/>
    <property type="match status" value="1"/>
</dbReference>
<name>A0ABP2DU48_9CORY</name>
<comment type="subcellular location">
    <subcellularLocation>
        <location evidence="1">Cell membrane</location>
        <topology evidence="1">Multi-pass membrane protein</topology>
    </subcellularLocation>
</comment>
<dbReference type="InterPro" id="IPR017871">
    <property type="entry name" value="ABC_transporter-like_CS"/>
</dbReference>
<dbReference type="PROSITE" id="PS00211">
    <property type="entry name" value="ABC_TRANSPORTER_1"/>
    <property type="match status" value="1"/>
</dbReference>
<feature type="transmembrane region" description="Helical" evidence="7">
    <location>
        <begin position="24"/>
        <end position="46"/>
    </location>
</feature>
<evidence type="ECO:0000256" key="3">
    <source>
        <dbReference type="ARBA" id="ARBA00022741"/>
    </source>
</evidence>
<feature type="transmembrane region" description="Helical" evidence="7">
    <location>
        <begin position="939"/>
        <end position="962"/>
    </location>
</feature>
<keyword evidence="11" id="KW-1185">Reference proteome</keyword>
<evidence type="ECO:0000256" key="6">
    <source>
        <dbReference type="ARBA" id="ARBA00023136"/>
    </source>
</evidence>
<proteinExistence type="predicted"/>
<dbReference type="InterPro" id="IPR003439">
    <property type="entry name" value="ABC_transporter-like_ATP-bd"/>
</dbReference>
<organism evidence="10 11">
    <name type="scientific">Corynebacterium glucuronolyticum ATCC 51866</name>
    <dbReference type="NCBI Taxonomy" id="548478"/>
    <lineage>
        <taxon>Bacteria</taxon>
        <taxon>Bacillati</taxon>
        <taxon>Actinomycetota</taxon>
        <taxon>Actinomycetes</taxon>
        <taxon>Mycobacteriales</taxon>
        <taxon>Corynebacteriaceae</taxon>
        <taxon>Corynebacterium</taxon>
    </lineage>
</organism>
<feature type="domain" description="ABC transmembrane type-1" evidence="9">
    <location>
        <begin position="721"/>
        <end position="1003"/>
    </location>
</feature>
<feature type="transmembrane region" description="Helical" evidence="7">
    <location>
        <begin position="830"/>
        <end position="854"/>
    </location>
</feature>